<dbReference type="Proteomes" id="UP000332933">
    <property type="component" value="Unassembled WGS sequence"/>
</dbReference>
<feature type="compositionally biased region" description="Low complexity" evidence="2">
    <location>
        <begin position="112"/>
        <end position="122"/>
    </location>
</feature>
<evidence type="ECO:0000313" key="6">
    <source>
        <dbReference type="Proteomes" id="UP000332933"/>
    </source>
</evidence>
<feature type="region of interest" description="Disordered" evidence="2">
    <location>
        <begin position="214"/>
        <end position="311"/>
    </location>
</feature>
<dbReference type="EMBL" id="CAADRA010005391">
    <property type="protein sequence ID" value="VFT89332.1"/>
    <property type="molecule type" value="Genomic_DNA"/>
</dbReference>
<dbReference type="OrthoDB" id="5967843at2759"/>
<accession>A0A485KW44</accession>
<evidence type="ECO:0000313" key="5">
    <source>
        <dbReference type="EMBL" id="VFT89332.1"/>
    </source>
</evidence>
<dbReference type="SUPFAM" id="SSF52540">
    <property type="entry name" value="P-loop containing nucleoside triphosphate hydrolases"/>
    <property type="match status" value="1"/>
</dbReference>
<feature type="region of interest" description="Disordered" evidence="2">
    <location>
        <begin position="67"/>
        <end position="138"/>
    </location>
</feature>
<feature type="compositionally biased region" description="Low complexity" evidence="2">
    <location>
        <begin position="84"/>
        <end position="103"/>
    </location>
</feature>
<dbReference type="PANTHER" id="PTHR10039">
    <property type="entry name" value="AMELOGENIN"/>
    <property type="match status" value="1"/>
</dbReference>
<dbReference type="InterPro" id="IPR027417">
    <property type="entry name" value="P-loop_NTPase"/>
</dbReference>
<feature type="compositionally biased region" description="Basic and acidic residues" evidence="2">
    <location>
        <begin position="226"/>
        <end position="235"/>
    </location>
</feature>
<keyword evidence="6" id="KW-1185">Reference proteome</keyword>
<feature type="compositionally biased region" description="Low complexity" evidence="2">
    <location>
        <begin position="260"/>
        <end position="272"/>
    </location>
</feature>
<organism evidence="5 6">
    <name type="scientific">Aphanomyces stellatus</name>
    <dbReference type="NCBI Taxonomy" id="120398"/>
    <lineage>
        <taxon>Eukaryota</taxon>
        <taxon>Sar</taxon>
        <taxon>Stramenopiles</taxon>
        <taxon>Oomycota</taxon>
        <taxon>Saprolegniomycetes</taxon>
        <taxon>Saprolegniales</taxon>
        <taxon>Verrucalvaceae</taxon>
        <taxon>Aphanomyces</taxon>
    </lineage>
</organism>
<protein>
    <submittedName>
        <fullName evidence="5">Aste57867_12481 protein</fullName>
    </submittedName>
</protein>
<evidence type="ECO:0000313" key="4">
    <source>
        <dbReference type="EMBL" id="KAF0696819.1"/>
    </source>
</evidence>
<dbReference type="EMBL" id="VJMH01005370">
    <property type="protein sequence ID" value="KAF0696819.1"/>
    <property type="molecule type" value="Genomic_DNA"/>
</dbReference>
<reference evidence="4" key="2">
    <citation type="submission" date="2019-06" db="EMBL/GenBank/DDBJ databases">
        <title>Genomics analysis of Aphanomyces spp. identifies a new class of oomycete effector associated with host adaptation.</title>
        <authorList>
            <person name="Gaulin E."/>
        </authorList>
    </citation>
    <scope>NUCLEOTIDE SEQUENCE</scope>
    <source>
        <strain evidence="4">CBS 578.67</strain>
    </source>
</reference>
<gene>
    <name evidence="5" type="primary">Aste57867_12481</name>
    <name evidence="4" type="ORF">As57867_012435</name>
    <name evidence="5" type="ORF">ASTE57867_12481</name>
</gene>
<sequence length="719" mass="78962">MSKFFKRKEKVTLSGYADSECSGVSSFESLASLQTTMSDLSEKLVEYQRATMTRLDSVEDSVLRGSTRLPTSDLAPIRESTSTNQALLRASSSSSTASNQSTRPSRMPLPYTRESTSTLTTRESQRRASTRLTTTTGPAKTPIAATIYPSSPVKESSVDVDYLVALDEMKREVENIRRDVMVELHTTKYDLLKEMAMLKGAVLRLVDTLDQRGPIISSPTKAVESPTERQERTESEATDPCSTSSDTEDDDDLTMLPYMPRQSSQRPSTRQSMAKKKHTAHRLSSSTSLRDSIMPRDSTAPPPPPKDESLTQPWDAMLAQHLPLLDTKPKTLLLKGTRRWAMDAFKQWKHSPQTQVLAVVGGHGTGKSTFLGHLVTERQDDILASHFVRFDQQVDATRVVLSLARQIATAVPDYKHQLKRLNIPYLAQEPDAIALAMKLLVEPLHAITTIVPQHVIVLDGLDEDGDAAAASSTSLLDVLAAVALEFPPWVCFVVGGAPAIESKLPRCDRLSFSLAHKGFAADCLVLAQTITTKHAIDDADVAPLLKSRSAGSCHYLQFVDYAFAMLPPGTAVDATLAMQLPASLADIFADIFDDKYGAGRKRTWQKAQPVLEMIVAAAMLSFQKPSQPFVTESAVAERLQYTPQDLALVRRSFGDIVSVRDGVYRLHSQALVEWLVDPARDALPINVDRGMHILVHGTAPPTSTVESMVAAPRVVRFNI</sequence>
<dbReference type="Pfam" id="PF24883">
    <property type="entry name" value="NPHP3_N"/>
    <property type="match status" value="1"/>
</dbReference>
<feature type="domain" description="Nephrocystin 3-like N-terminal" evidence="3">
    <location>
        <begin position="336"/>
        <end position="481"/>
    </location>
</feature>
<dbReference type="AlphaFoldDB" id="A0A485KW44"/>
<reference evidence="5 6" key="1">
    <citation type="submission" date="2019-03" db="EMBL/GenBank/DDBJ databases">
        <authorList>
            <person name="Gaulin E."/>
            <person name="Dumas B."/>
        </authorList>
    </citation>
    <scope>NUCLEOTIDE SEQUENCE [LARGE SCALE GENOMIC DNA]</scope>
    <source>
        <strain evidence="5">CBS 568.67</strain>
    </source>
</reference>
<proteinExistence type="predicted"/>
<evidence type="ECO:0000259" key="3">
    <source>
        <dbReference type="Pfam" id="PF24883"/>
    </source>
</evidence>
<keyword evidence="1" id="KW-0677">Repeat</keyword>
<evidence type="ECO:0000256" key="2">
    <source>
        <dbReference type="SAM" id="MobiDB-lite"/>
    </source>
</evidence>
<dbReference type="InterPro" id="IPR056884">
    <property type="entry name" value="NPHP3-like_N"/>
</dbReference>
<evidence type="ECO:0000256" key="1">
    <source>
        <dbReference type="ARBA" id="ARBA00022737"/>
    </source>
</evidence>
<name>A0A485KW44_9STRA</name>